<evidence type="ECO:0000256" key="4">
    <source>
        <dbReference type="ARBA" id="ARBA00022679"/>
    </source>
</evidence>
<dbReference type="InterPro" id="IPR052162">
    <property type="entry name" value="Sensor_kinase/Photoreceptor"/>
</dbReference>
<dbReference type="SUPFAM" id="SSF52172">
    <property type="entry name" value="CheY-like"/>
    <property type="match status" value="1"/>
</dbReference>
<dbReference type="Gene3D" id="3.30.565.10">
    <property type="entry name" value="Histidine kinase-like ATPase, C-terminal domain"/>
    <property type="match status" value="1"/>
</dbReference>
<evidence type="ECO:0000259" key="9">
    <source>
        <dbReference type="PROSITE" id="PS50112"/>
    </source>
</evidence>
<evidence type="ECO:0000256" key="3">
    <source>
        <dbReference type="ARBA" id="ARBA00022553"/>
    </source>
</evidence>
<dbReference type="Pfam" id="PF08448">
    <property type="entry name" value="PAS_4"/>
    <property type="match status" value="1"/>
</dbReference>
<dbReference type="Pfam" id="PF00072">
    <property type="entry name" value="Response_reg"/>
    <property type="match status" value="1"/>
</dbReference>
<reference evidence="11 12" key="1">
    <citation type="submission" date="2021-01" db="EMBL/GenBank/DDBJ databases">
        <title>Belnapia mucosa sp. nov. and Belnapia arida sp. nov., isolated from the Tabernas Desert (Almeria, Spain).</title>
        <authorList>
            <person name="Molina-Menor E."/>
            <person name="Vidal-Verdu A."/>
            <person name="Calonge A."/>
            <person name="Satari L."/>
            <person name="Pereto J."/>
            <person name="Porcar M."/>
        </authorList>
    </citation>
    <scope>NUCLEOTIDE SEQUENCE [LARGE SCALE GENOMIC DNA]</scope>
    <source>
        <strain evidence="11 12">T18</strain>
    </source>
</reference>
<proteinExistence type="predicted"/>
<dbReference type="InterPro" id="IPR005467">
    <property type="entry name" value="His_kinase_dom"/>
</dbReference>
<keyword evidence="12" id="KW-1185">Reference proteome</keyword>
<dbReference type="EMBL" id="JAETWB010000001">
    <property type="protein sequence ID" value="MBL6077292.1"/>
    <property type="molecule type" value="Genomic_DNA"/>
</dbReference>
<sequence>MRSIDWSQSPLGPPEGWPASLRTVVGLMLASRFPMFVAWGPQLGFLYNDGYEPILGAKHPRAMGRPFQEIWAEIWPDIRPLVDRALAGEATWAEDMHLVMERHGYPEDTWYTFSYSPVRDEDGAIAGMFCACTETTGQILADRRRAAAEAALRESEARFRTMADHAPVMIWTTEPDGHCSYLNSRWYEFTGQAPGTGEGFGWLEASHPEDRPRVEASFRKANAVRQPFQADYRLRRADGSLAWVLDTAAPRFGERGEYLGFIGSVIDISERQQAAAAVAASEARFRALIEASAQIVWTTDAKGSVRDDSASWRAFTGQSEAEWVGSGWLQVVHPDDRDQAAARWRESVANLRPYEVEYRLRHRDGGWRWTFARGVPLLDDEGRLQSWVGMNIDIEDQRQAEAALRALNAELEARVGERTRERDRMWRLSQDLMLVARFDGTITSVNPAWARLLGRDAAALLGTRFLDLIHPEDRASTLGQMDSLAGGLATLRFENRYRHADGGWHWISWTAVPAEGQIHAVGRDVTAEKEAAAALAAAEEQLRQAQKMEAVGQLTGGIAHDFNNLLTGIIGSLALLKKRVTEGRIAETGRYIAAATESAERAAALTQRLLAFARRQPLDPRPVDVAALIRSMEELLRRTLGEAITLSIEIAPGLPATLCDPNQLENAILNLVINARDAMPGGGRLTIAAAEARLGTGEETAPGDYVAITVGDTGIGMPPAVAARAFDPFFTTKPTGQGTGLGLSMIYGFVRQSGGTVGIRTAPGEGTTVRLCLPRHAGAARAMRAGPLPDLAGAPSARTGETVLVVEDEPVVRSVLIEVLHDLGYHAVEAADGHEALGLLHSDWPLDLMVTDVGLPGGMNGRQLADLAREQRPGLKVLFVTGYADAAGLSGEVLAPGMALIAKPFEAGNLARRIRALIEG</sequence>
<dbReference type="Gene3D" id="3.40.50.2300">
    <property type="match status" value="1"/>
</dbReference>
<dbReference type="CDD" id="cd00130">
    <property type="entry name" value="PAS"/>
    <property type="match status" value="3"/>
</dbReference>
<dbReference type="Gene3D" id="1.10.287.130">
    <property type="match status" value="1"/>
</dbReference>
<evidence type="ECO:0000256" key="2">
    <source>
        <dbReference type="ARBA" id="ARBA00012438"/>
    </source>
</evidence>
<dbReference type="PRINTS" id="PR00344">
    <property type="entry name" value="BCTRLSENSOR"/>
</dbReference>
<dbReference type="InterPro" id="IPR036097">
    <property type="entry name" value="HisK_dim/P_sf"/>
</dbReference>
<evidence type="ECO:0000313" key="11">
    <source>
        <dbReference type="EMBL" id="MBL6077292.1"/>
    </source>
</evidence>
<feature type="domain" description="PAS" evidence="9">
    <location>
        <begin position="281"/>
        <end position="351"/>
    </location>
</feature>
<dbReference type="InterPro" id="IPR011006">
    <property type="entry name" value="CheY-like_superfamily"/>
</dbReference>
<name>A0ABS1TXY9_9PROT</name>
<dbReference type="PANTHER" id="PTHR43304">
    <property type="entry name" value="PHYTOCHROME-LIKE PROTEIN CPH1"/>
    <property type="match status" value="1"/>
</dbReference>
<dbReference type="SMART" id="SM00388">
    <property type="entry name" value="HisKA"/>
    <property type="match status" value="1"/>
</dbReference>
<evidence type="ECO:0000259" key="8">
    <source>
        <dbReference type="PROSITE" id="PS50110"/>
    </source>
</evidence>
<dbReference type="CDD" id="cd00082">
    <property type="entry name" value="HisKA"/>
    <property type="match status" value="1"/>
</dbReference>
<feature type="domain" description="Histidine kinase" evidence="7">
    <location>
        <begin position="557"/>
        <end position="777"/>
    </location>
</feature>
<dbReference type="Proteomes" id="UP000660885">
    <property type="component" value="Unassembled WGS sequence"/>
</dbReference>
<dbReference type="SMART" id="SM00448">
    <property type="entry name" value="REC"/>
    <property type="match status" value="1"/>
</dbReference>
<evidence type="ECO:0000259" key="7">
    <source>
        <dbReference type="PROSITE" id="PS50109"/>
    </source>
</evidence>
<dbReference type="SUPFAM" id="SSF47384">
    <property type="entry name" value="Homodimeric domain of signal transducing histidine kinase"/>
    <property type="match status" value="1"/>
</dbReference>
<evidence type="ECO:0000259" key="10">
    <source>
        <dbReference type="PROSITE" id="PS50113"/>
    </source>
</evidence>
<dbReference type="InterPro" id="IPR001610">
    <property type="entry name" value="PAC"/>
</dbReference>
<feature type="domain" description="Response regulatory" evidence="8">
    <location>
        <begin position="802"/>
        <end position="918"/>
    </location>
</feature>
<dbReference type="SMART" id="SM00086">
    <property type="entry name" value="PAC"/>
    <property type="match status" value="3"/>
</dbReference>
<dbReference type="NCBIfam" id="TIGR00229">
    <property type="entry name" value="sensory_box"/>
    <property type="match status" value="3"/>
</dbReference>
<dbReference type="InterPro" id="IPR000014">
    <property type="entry name" value="PAS"/>
</dbReference>
<feature type="modified residue" description="4-aspartylphosphate" evidence="6">
    <location>
        <position position="852"/>
    </location>
</feature>
<dbReference type="Pfam" id="PF08447">
    <property type="entry name" value="PAS_3"/>
    <property type="match status" value="3"/>
</dbReference>
<dbReference type="PROSITE" id="PS50112">
    <property type="entry name" value="PAS"/>
    <property type="match status" value="3"/>
</dbReference>
<feature type="domain" description="PAS" evidence="9">
    <location>
        <begin position="433"/>
        <end position="474"/>
    </location>
</feature>
<comment type="catalytic activity">
    <reaction evidence="1">
        <text>ATP + protein L-histidine = ADP + protein N-phospho-L-histidine.</text>
        <dbReference type="EC" id="2.7.13.3"/>
    </reaction>
</comment>
<dbReference type="PANTHER" id="PTHR43304:SF1">
    <property type="entry name" value="PAC DOMAIN-CONTAINING PROTEIN"/>
    <property type="match status" value="1"/>
</dbReference>
<dbReference type="InterPro" id="IPR013655">
    <property type="entry name" value="PAS_fold_3"/>
</dbReference>
<evidence type="ECO:0000256" key="1">
    <source>
        <dbReference type="ARBA" id="ARBA00000085"/>
    </source>
</evidence>
<evidence type="ECO:0000256" key="6">
    <source>
        <dbReference type="PROSITE-ProRule" id="PRU00169"/>
    </source>
</evidence>
<feature type="domain" description="PAS" evidence="9">
    <location>
        <begin position="155"/>
        <end position="221"/>
    </location>
</feature>
<dbReference type="SMART" id="SM00387">
    <property type="entry name" value="HATPase_c"/>
    <property type="match status" value="1"/>
</dbReference>
<dbReference type="InterPro" id="IPR001789">
    <property type="entry name" value="Sig_transdc_resp-reg_receiver"/>
</dbReference>
<dbReference type="InterPro" id="IPR003594">
    <property type="entry name" value="HATPase_dom"/>
</dbReference>
<dbReference type="InterPro" id="IPR013656">
    <property type="entry name" value="PAS_4"/>
</dbReference>
<accession>A0ABS1TXY9</accession>
<feature type="domain" description="PAC" evidence="10">
    <location>
        <begin position="354"/>
        <end position="406"/>
    </location>
</feature>
<dbReference type="InterPro" id="IPR036890">
    <property type="entry name" value="HATPase_C_sf"/>
</dbReference>
<dbReference type="InterPro" id="IPR035965">
    <property type="entry name" value="PAS-like_dom_sf"/>
</dbReference>
<dbReference type="InterPro" id="IPR000700">
    <property type="entry name" value="PAS-assoc_C"/>
</dbReference>
<dbReference type="PROSITE" id="PS50109">
    <property type="entry name" value="HIS_KIN"/>
    <property type="match status" value="1"/>
</dbReference>
<dbReference type="PROSITE" id="PS50113">
    <property type="entry name" value="PAC"/>
    <property type="match status" value="2"/>
</dbReference>
<organism evidence="11 12">
    <name type="scientific">Belnapia arida</name>
    <dbReference type="NCBI Taxonomy" id="2804533"/>
    <lineage>
        <taxon>Bacteria</taxon>
        <taxon>Pseudomonadati</taxon>
        <taxon>Pseudomonadota</taxon>
        <taxon>Alphaproteobacteria</taxon>
        <taxon>Acetobacterales</taxon>
        <taxon>Roseomonadaceae</taxon>
        <taxon>Belnapia</taxon>
    </lineage>
</organism>
<dbReference type="CDD" id="cd18161">
    <property type="entry name" value="REC_hyHK_blue-like"/>
    <property type="match status" value="1"/>
</dbReference>
<dbReference type="Pfam" id="PF00512">
    <property type="entry name" value="HisKA"/>
    <property type="match status" value="1"/>
</dbReference>
<dbReference type="InterPro" id="IPR004358">
    <property type="entry name" value="Sig_transdc_His_kin-like_C"/>
</dbReference>
<evidence type="ECO:0000313" key="12">
    <source>
        <dbReference type="Proteomes" id="UP000660885"/>
    </source>
</evidence>
<dbReference type="EC" id="2.7.13.3" evidence="2"/>
<evidence type="ECO:0000256" key="5">
    <source>
        <dbReference type="ARBA" id="ARBA00022777"/>
    </source>
</evidence>
<dbReference type="SUPFAM" id="SSF55785">
    <property type="entry name" value="PYP-like sensor domain (PAS domain)"/>
    <property type="match status" value="4"/>
</dbReference>
<protein>
    <recommendedName>
        <fullName evidence="2">histidine kinase</fullName>
        <ecNumber evidence="2">2.7.13.3</ecNumber>
    </recommendedName>
</protein>
<comment type="caution">
    <text evidence="11">The sequence shown here is derived from an EMBL/GenBank/DDBJ whole genome shotgun (WGS) entry which is preliminary data.</text>
</comment>
<feature type="domain" description="PAC" evidence="10">
    <location>
        <begin position="228"/>
        <end position="280"/>
    </location>
</feature>
<keyword evidence="5" id="KW-0418">Kinase</keyword>
<dbReference type="InterPro" id="IPR003661">
    <property type="entry name" value="HisK_dim/P_dom"/>
</dbReference>
<keyword evidence="4" id="KW-0808">Transferase</keyword>
<dbReference type="Gene3D" id="3.30.450.20">
    <property type="entry name" value="PAS domain"/>
    <property type="match status" value="4"/>
</dbReference>
<keyword evidence="3 6" id="KW-0597">Phosphoprotein</keyword>
<gene>
    <name evidence="11" type="ORF">JMJ56_04685</name>
</gene>
<dbReference type="SUPFAM" id="SSF55874">
    <property type="entry name" value="ATPase domain of HSP90 chaperone/DNA topoisomerase II/histidine kinase"/>
    <property type="match status" value="1"/>
</dbReference>
<dbReference type="PROSITE" id="PS50110">
    <property type="entry name" value="RESPONSE_REGULATORY"/>
    <property type="match status" value="1"/>
</dbReference>
<dbReference type="SMART" id="SM00091">
    <property type="entry name" value="PAS"/>
    <property type="match status" value="3"/>
</dbReference>
<dbReference type="RefSeq" id="WP_202830417.1">
    <property type="nucleotide sequence ID" value="NZ_JAETWB010000001.1"/>
</dbReference>
<dbReference type="Pfam" id="PF02518">
    <property type="entry name" value="HATPase_c"/>
    <property type="match status" value="1"/>
</dbReference>